<evidence type="ECO:0000259" key="17">
    <source>
        <dbReference type="PROSITE" id="PS51473"/>
    </source>
</evidence>
<dbReference type="Gene3D" id="1.10.510.10">
    <property type="entry name" value="Transferase(Phosphotransferase) domain 1"/>
    <property type="match status" value="1"/>
</dbReference>
<dbReference type="CDD" id="cd23509">
    <property type="entry name" value="Gnk2-like"/>
    <property type="match status" value="2"/>
</dbReference>
<evidence type="ECO:0000256" key="10">
    <source>
        <dbReference type="ARBA" id="ARBA00022989"/>
    </source>
</evidence>
<dbReference type="PANTHER" id="PTHR47973">
    <property type="entry name" value="CYSTEINE-RICH RECEPTOR-LIKE PROTEIN KINASE 3"/>
    <property type="match status" value="1"/>
</dbReference>
<keyword evidence="13" id="KW-0325">Glycoprotein</keyword>
<dbReference type="EnsemblPlants" id="QL10p009589:mrna">
    <property type="protein sequence ID" value="QL10p009589:mrna"/>
    <property type="gene ID" value="QL10p009589"/>
</dbReference>
<reference evidence="18" key="2">
    <citation type="submission" date="2021-01" db="UniProtKB">
        <authorList>
            <consortium name="EnsemblPlants"/>
        </authorList>
    </citation>
    <scope>IDENTIFICATION</scope>
</reference>
<dbReference type="PROSITE" id="PS51473">
    <property type="entry name" value="GNK2"/>
    <property type="match status" value="2"/>
</dbReference>
<evidence type="ECO:0000256" key="2">
    <source>
        <dbReference type="ARBA" id="ARBA00022527"/>
    </source>
</evidence>
<dbReference type="GO" id="GO:0004674">
    <property type="term" value="F:protein serine/threonine kinase activity"/>
    <property type="evidence" value="ECO:0007669"/>
    <property type="project" value="UniProtKB-KW"/>
</dbReference>
<evidence type="ECO:0000256" key="9">
    <source>
        <dbReference type="ARBA" id="ARBA00022840"/>
    </source>
</evidence>
<feature type="domain" description="Gnk2-homologous" evidence="17">
    <location>
        <begin position="171"/>
        <end position="273"/>
    </location>
</feature>
<dbReference type="PROSITE" id="PS50011">
    <property type="entry name" value="PROTEIN_KINASE_DOM"/>
    <property type="match status" value="1"/>
</dbReference>
<evidence type="ECO:0000259" key="16">
    <source>
        <dbReference type="PROSITE" id="PS50011"/>
    </source>
</evidence>
<evidence type="ECO:0000256" key="5">
    <source>
        <dbReference type="ARBA" id="ARBA00022729"/>
    </source>
</evidence>
<dbReference type="SUPFAM" id="SSF56112">
    <property type="entry name" value="Protein kinase-like (PK-like)"/>
    <property type="match status" value="1"/>
</dbReference>
<dbReference type="InterPro" id="IPR008271">
    <property type="entry name" value="Ser/Thr_kinase_AS"/>
</dbReference>
<dbReference type="RefSeq" id="XP_030941061.1">
    <property type="nucleotide sequence ID" value="XM_031085201.1"/>
</dbReference>
<keyword evidence="19" id="KW-1185">Reference proteome</keyword>
<reference evidence="18 19" key="1">
    <citation type="journal article" date="2016" name="G3 (Bethesda)">
        <title>First Draft Assembly and Annotation of the Genome of a California Endemic Oak Quercus lobata Nee (Fagaceae).</title>
        <authorList>
            <person name="Sork V.L."/>
            <person name="Fitz-Gibbon S.T."/>
            <person name="Puiu D."/>
            <person name="Crepeau M."/>
            <person name="Gugger P.F."/>
            <person name="Sherman R."/>
            <person name="Stevens K."/>
            <person name="Langley C.H."/>
            <person name="Pellegrini M."/>
            <person name="Salzberg S.L."/>
        </authorList>
    </citation>
    <scope>NUCLEOTIDE SEQUENCE [LARGE SCALE GENOMIC DNA]</scope>
    <source>
        <strain evidence="18 19">cv. SW786</strain>
    </source>
</reference>
<evidence type="ECO:0000256" key="4">
    <source>
        <dbReference type="ARBA" id="ARBA00022692"/>
    </source>
</evidence>
<evidence type="ECO:0000256" key="15">
    <source>
        <dbReference type="SAM" id="Phobius"/>
    </source>
</evidence>
<sequence length="711" mass="79567">MKREREKEGDKHPFALFLTNTRTYETEETEHQTEHQMVFLIFFIFLFFFDVSLSDPQASLVGEFCGSIKLESSPNFIPNFISSMEEVSRKINDEHWGANAVLSTKPEIFTYAQCYGFLSRKDCLSCYSESRTRLPKCLPSNSARIYLDGCFFRYDTYNFFKESLNEKHDYVKCSLPTNVSKDVYIGKEFQEKVFKVIENVTDLAVLNKGFALSGERGGLEAVYAMAQCWMTVDTKSCKECLLDARNKLRKCAPATDGRVMNSGCYLRYSTEKFFADSAGDEDETGSSKIGIIIASILSAIALSMFALFGALLGYKRISQKKKAQNNLNGVSVPVRESSLNFKYEILEKATNGFDSSRKLGQGGAGSVFKGTLPDGRIVAVKRLMFNTRQWVDEFFNEVNLISGIQHKNVVKLLGCSIEGPESLLVYEYVPNRSLDQILFVKDTFLILNWQQRFDIIIGTAEGLAYLHGGCGVKIIHRDIKSSNILLDENLTPKIADFGLAKCVGPDQSHISTGIAGTLGYMAPEYLVRGQLTEKADVYAFGVLVLEVVCGRKNSIFTQRSSSVLQSVWKNYKANKILECVDPSFDGGYSVREASNVLQIGLLCTQTSLKLRPSMSEVVRMLNDEEYIIPSPTQAPFLNASILSSDETNQYSAARTSTSNFQTTTERSYYSSDHSFNEQLRTEVYSFHTAAESTTVDSAESSPSKCEASEIR</sequence>
<evidence type="ECO:0000256" key="3">
    <source>
        <dbReference type="ARBA" id="ARBA00022679"/>
    </source>
</evidence>
<dbReference type="CDD" id="cd14066">
    <property type="entry name" value="STKc_IRAK"/>
    <property type="match status" value="1"/>
</dbReference>
<dbReference type="OMA" id="TIHILSW"/>
<dbReference type="Gene3D" id="3.30.200.20">
    <property type="entry name" value="Phosphorylase Kinase, domain 1"/>
    <property type="match status" value="1"/>
</dbReference>
<keyword evidence="5" id="KW-0732">Signal</keyword>
<dbReference type="OrthoDB" id="1908121at2759"/>
<dbReference type="GO" id="GO:0016020">
    <property type="term" value="C:membrane"/>
    <property type="evidence" value="ECO:0007669"/>
    <property type="project" value="UniProtKB-SubCell"/>
</dbReference>
<dbReference type="InterPro" id="IPR038408">
    <property type="entry name" value="GNK2_sf"/>
</dbReference>
<keyword evidence="9" id="KW-0067">ATP-binding</keyword>
<keyword evidence="10 15" id="KW-1133">Transmembrane helix</keyword>
<accession>A0A7N2MPE9</accession>
<dbReference type="GO" id="GO:0005524">
    <property type="term" value="F:ATP binding"/>
    <property type="evidence" value="ECO:0007669"/>
    <property type="project" value="UniProtKB-KW"/>
</dbReference>
<comment type="subcellular location">
    <subcellularLocation>
        <location evidence="1">Membrane</location>
        <topology evidence="1">Single-pass membrane protein</topology>
    </subcellularLocation>
</comment>
<dbReference type="InterPro" id="IPR052059">
    <property type="entry name" value="CR_Ser/Thr_kinase"/>
</dbReference>
<keyword evidence="8" id="KW-0418">Kinase</keyword>
<dbReference type="Gene3D" id="3.30.430.20">
    <property type="entry name" value="Gnk2 domain, C-X8-C-X2-C motif"/>
    <property type="match status" value="2"/>
</dbReference>
<protein>
    <recommendedName>
        <fullName evidence="20">Cysteine-rich receptor-like protein kinase 42</fullName>
    </recommendedName>
</protein>
<dbReference type="InterPro" id="IPR002902">
    <property type="entry name" value="GNK2"/>
</dbReference>
<keyword evidence="12" id="KW-0675">Receptor</keyword>
<evidence type="ECO:0000256" key="14">
    <source>
        <dbReference type="SAM" id="MobiDB-lite"/>
    </source>
</evidence>
<evidence type="ECO:0000256" key="6">
    <source>
        <dbReference type="ARBA" id="ARBA00022737"/>
    </source>
</evidence>
<evidence type="ECO:0000256" key="11">
    <source>
        <dbReference type="ARBA" id="ARBA00023136"/>
    </source>
</evidence>
<evidence type="ECO:0000256" key="13">
    <source>
        <dbReference type="ARBA" id="ARBA00023180"/>
    </source>
</evidence>
<keyword evidence="3" id="KW-0808">Transferase</keyword>
<dbReference type="InParanoid" id="A0A7N2MPE9"/>
<organism evidence="18 19">
    <name type="scientific">Quercus lobata</name>
    <name type="common">Valley oak</name>
    <dbReference type="NCBI Taxonomy" id="97700"/>
    <lineage>
        <taxon>Eukaryota</taxon>
        <taxon>Viridiplantae</taxon>
        <taxon>Streptophyta</taxon>
        <taxon>Embryophyta</taxon>
        <taxon>Tracheophyta</taxon>
        <taxon>Spermatophyta</taxon>
        <taxon>Magnoliopsida</taxon>
        <taxon>eudicotyledons</taxon>
        <taxon>Gunneridae</taxon>
        <taxon>Pentapetalae</taxon>
        <taxon>rosids</taxon>
        <taxon>fabids</taxon>
        <taxon>Fagales</taxon>
        <taxon>Fagaceae</taxon>
        <taxon>Quercus</taxon>
    </lineage>
</organism>
<dbReference type="GeneID" id="115965901"/>
<evidence type="ECO:0000256" key="12">
    <source>
        <dbReference type="ARBA" id="ARBA00023170"/>
    </source>
</evidence>
<gene>
    <name evidence="18" type="primary">LOC115965901</name>
</gene>
<dbReference type="Pfam" id="PF00069">
    <property type="entry name" value="Pkinase"/>
    <property type="match status" value="1"/>
</dbReference>
<evidence type="ECO:0000313" key="19">
    <source>
        <dbReference type="Proteomes" id="UP000594261"/>
    </source>
</evidence>
<feature type="domain" description="Protein kinase" evidence="16">
    <location>
        <begin position="353"/>
        <end position="627"/>
    </location>
</feature>
<evidence type="ECO:0000256" key="8">
    <source>
        <dbReference type="ARBA" id="ARBA00022777"/>
    </source>
</evidence>
<feature type="compositionally biased region" description="Polar residues" evidence="14">
    <location>
        <begin position="691"/>
        <end position="703"/>
    </location>
</feature>
<keyword evidence="11 15" id="KW-0472">Membrane</keyword>
<dbReference type="PROSITE" id="PS00108">
    <property type="entry name" value="PROTEIN_KINASE_ST"/>
    <property type="match status" value="1"/>
</dbReference>
<dbReference type="FunFam" id="3.30.200.20:FF:001208">
    <property type="entry name" value="Putative DUF26-domain receptor-like protein kinase family protein"/>
    <property type="match status" value="1"/>
</dbReference>
<dbReference type="InterPro" id="IPR000719">
    <property type="entry name" value="Prot_kinase_dom"/>
</dbReference>
<feature type="domain" description="Gnk2-homologous" evidence="17">
    <location>
        <begin position="58"/>
        <end position="159"/>
    </location>
</feature>
<dbReference type="SMART" id="SM00220">
    <property type="entry name" value="S_TKc"/>
    <property type="match status" value="1"/>
</dbReference>
<keyword evidence="2" id="KW-0723">Serine/threonine-protein kinase</keyword>
<dbReference type="AlphaFoldDB" id="A0A7N2MPE9"/>
<keyword evidence="7" id="KW-0547">Nucleotide-binding</keyword>
<evidence type="ECO:0000256" key="7">
    <source>
        <dbReference type="ARBA" id="ARBA00022741"/>
    </source>
</evidence>
<dbReference type="Pfam" id="PF01657">
    <property type="entry name" value="Stress-antifung"/>
    <property type="match status" value="2"/>
</dbReference>
<evidence type="ECO:0000256" key="1">
    <source>
        <dbReference type="ARBA" id="ARBA00004167"/>
    </source>
</evidence>
<feature type="region of interest" description="Disordered" evidence="14">
    <location>
        <begin position="691"/>
        <end position="711"/>
    </location>
</feature>
<feature type="transmembrane region" description="Helical" evidence="15">
    <location>
        <begin position="289"/>
        <end position="314"/>
    </location>
</feature>
<dbReference type="FunFam" id="3.30.430.20:FF:000015">
    <property type="entry name" value="Cysteine-rich receptor-like protein kinase 3"/>
    <property type="match status" value="1"/>
</dbReference>
<dbReference type="Gramene" id="QL10p009589:mrna">
    <property type="protein sequence ID" value="QL10p009589:mrna"/>
    <property type="gene ID" value="QL10p009589"/>
</dbReference>
<evidence type="ECO:0000313" key="18">
    <source>
        <dbReference type="EnsemblPlants" id="QL10p009589:mrna"/>
    </source>
</evidence>
<dbReference type="FunFam" id="1.10.510.10:FF:000336">
    <property type="entry name" value="Cysteine-rich receptor-like protein kinase 2"/>
    <property type="match status" value="1"/>
</dbReference>
<evidence type="ECO:0008006" key="20">
    <source>
        <dbReference type="Google" id="ProtNLM"/>
    </source>
</evidence>
<keyword evidence="6" id="KW-0677">Repeat</keyword>
<dbReference type="KEGG" id="qlo:115965901"/>
<name>A0A7N2MPE9_QUELO</name>
<dbReference type="Proteomes" id="UP000594261">
    <property type="component" value="Chromosome 10"/>
</dbReference>
<dbReference type="EMBL" id="LRBV02000010">
    <property type="status" value="NOT_ANNOTATED_CDS"/>
    <property type="molecule type" value="Genomic_DNA"/>
</dbReference>
<proteinExistence type="predicted"/>
<keyword evidence="4 15" id="KW-0812">Transmembrane</keyword>
<feature type="transmembrane region" description="Helical" evidence="15">
    <location>
        <begin position="37"/>
        <end position="54"/>
    </location>
</feature>
<dbReference type="InterPro" id="IPR011009">
    <property type="entry name" value="Kinase-like_dom_sf"/>
</dbReference>